<evidence type="ECO:0000256" key="6">
    <source>
        <dbReference type="ARBA" id="ARBA00022927"/>
    </source>
</evidence>
<dbReference type="GO" id="GO:0015031">
    <property type="term" value="P:protein transport"/>
    <property type="evidence" value="ECO:0007669"/>
    <property type="project" value="UniProtKB-KW"/>
</dbReference>
<evidence type="ECO:0000313" key="10">
    <source>
        <dbReference type="Proteomes" id="UP001138681"/>
    </source>
</evidence>
<gene>
    <name evidence="9" type="ORF">KCG46_04955</name>
</gene>
<keyword evidence="10" id="KW-1185">Reference proteome</keyword>
<evidence type="ECO:0000259" key="8">
    <source>
        <dbReference type="Pfam" id="PF02108"/>
    </source>
</evidence>
<name>A0A9X1F3P7_9SPHN</name>
<dbReference type="Pfam" id="PF02108">
    <property type="entry name" value="FliH"/>
    <property type="match status" value="1"/>
</dbReference>
<evidence type="ECO:0000256" key="1">
    <source>
        <dbReference type="ARBA" id="ARBA00003041"/>
    </source>
</evidence>
<comment type="caution">
    <text evidence="9">The sequence shown here is derived from an EMBL/GenBank/DDBJ whole genome shotgun (WGS) entry which is preliminary data.</text>
</comment>
<dbReference type="GO" id="GO:0044781">
    <property type="term" value="P:bacterial-type flagellum organization"/>
    <property type="evidence" value="ECO:0007669"/>
    <property type="project" value="UniProtKB-KW"/>
</dbReference>
<dbReference type="InterPro" id="IPR018035">
    <property type="entry name" value="Flagellar_FliH/T3SS_HrpE"/>
</dbReference>
<dbReference type="Proteomes" id="UP001138681">
    <property type="component" value="Unassembled WGS sequence"/>
</dbReference>
<dbReference type="PANTHER" id="PTHR34982">
    <property type="entry name" value="YOP PROTEINS TRANSLOCATION PROTEIN L"/>
    <property type="match status" value="1"/>
</dbReference>
<organism evidence="9 10">
    <name type="scientific">Erythrobacter crassostreae</name>
    <dbReference type="NCBI Taxonomy" id="2828328"/>
    <lineage>
        <taxon>Bacteria</taxon>
        <taxon>Pseudomonadati</taxon>
        <taxon>Pseudomonadota</taxon>
        <taxon>Alphaproteobacteria</taxon>
        <taxon>Sphingomonadales</taxon>
        <taxon>Erythrobacteraceae</taxon>
        <taxon>Erythrobacter/Porphyrobacter group</taxon>
        <taxon>Erythrobacter</taxon>
    </lineage>
</organism>
<comment type="similarity">
    <text evidence="2">Belongs to the FliH family.</text>
</comment>
<sequence length="218" mass="22748">MMASSSDWIAALAGAPQEDAAEMPGWIAALGESRGFQEGMAFRAPSATSAPQHAVGENTNAEPVTEEIDALEQAFADGEAAGRAAAQAEIEATASRQRDVRLAFRALDQAAMDAFAESLSETVISLCEQVLDASAINKHGLSGRVQEAAKALGAAPEHCALHLNPADIEMLGTAAPQGWVLNPAEDVPRGSLRLESGDGLVHDGPDQWRRAIAEALRG</sequence>
<dbReference type="EMBL" id="JAGSPC010000001">
    <property type="protein sequence ID" value="MBV7258928.1"/>
    <property type="molecule type" value="Genomic_DNA"/>
</dbReference>
<keyword evidence="7" id="KW-1006">Bacterial flagellum protein export</keyword>
<dbReference type="RefSeq" id="WP_218404188.1">
    <property type="nucleotide sequence ID" value="NZ_JAGSPC010000001.1"/>
</dbReference>
<feature type="domain" description="Flagellar assembly protein FliH/Type III secretion system HrpE" evidence="8">
    <location>
        <begin position="109"/>
        <end position="201"/>
    </location>
</feature>
<keyword evidence="5" id="KW-1005">Bacterial flagellum biogenesis</keyword>
<evidence type="ECO:0000256" key="5">
    <source>
        <dbReference type="ARBA" id="ARBA00022795"/>
    </source>
</evidence>
<evidence type="ECO:0000256" key="4">
    <source>
        <dbReference type="ARBA" id="ARBA00022448"/>
    </source>
</evidence>
<dbReference type="PANTHER" id="PTHR34982:SF1">
    <property type="entry name" value="FLAGELLAR ASSEMBLY PROTEIN FLIH"/>
    <property type="match status" value="1"/>
</dbReference>
<comment type="function">
    <text evidence="1">Needed for flagellar regrowth and assembly.</text>
</comment>
<evidence type="ECO:0000256" key="2">
    <source>
        <dbReference type="ARBA" id="ARBA00006602"/>
    </source>
</evidence>
<evidence type="ECO:0000313" key="9">
    <source>
        <dbReference type="EMBL" id="MBV7258928.1"/>
    </source>
</evidence>
<protein>
    <recommendedName>
        <fullName evidence="3">Flagellar assembly protein FliH</fullName>
    </recommendedName>
</protein>
<proteinExistence type="inferred from homology"/>
<dbReference type="InterPro" id="IPR051472">
    <property type="entry name" value="T3SS_Stator/FliH"/>
</dbReference>
<evidence type="ECO:0000256" key="7">
    <source>
        <dbReference type="ARBA" id="ARBA00023225"/>
    </source>
</evidence>
<keyword evidence="6" id="KW-0653">Protein transport</keyword>
<dbReference type="AlphaFoldDB" id="A0A9X1F3P7"/>
<accession>A0A9X1F3P7</accession>
<reference evidence="9" key="1">
    <citation type="submission" date="2021-04" db="EMBL/GenBank/DDBJ databases">
        <authorList>
            <person name="Pira H."/>
            <person name="Risdian C."/>
            <person name="Wink J."/>
        </authorList>
    </citation>
    <scope>NUCLEOTIDE SEQUENCE</scope>
    <source>
        <strain evidence="9">WH158</strain>
    </source>
</reference>
<evidence type="ECO:0000256" key="3">
    <source>
        <dbReference type="ARBA" id="ARBA00016507"/>
    </source>
</evidence>
<keyword evidence="4" id="KW-0813">Transport</keyword>
<dbReference type="GO" id="GO:0005829">
    <property type="term" value="C:cytosol"/>
    <property type="evidence" value="ECO:0007669"/>
    <property type="project" value="TreeGrafter"/>
</dbReference>